<organism evidence="1 2">
    <name type="scientific">Dovyalis caffra</name>
    <dbReference type="NCBI Taxonomy" id="77055"/>
    <lineage>
        <taxon>Eukaryota</taxon>
        <taxon>Viridiplantae</taxon>
        <taxon>Streptophyta</taxon>
        <taxon>Embryophyta</taxon>
        <taxon>Tracheophyta</taxon>
        <taxon>Spermatophyta</taxon>
        <taxon>Magnoliopsida</taxon>
        <taxon>eudicotyledons</taxon>
        <taxon>Gunneridae</taxon>
        <taxon>Pentapetalae</taxon>
        <taxon>rosids</taxon>
        <taxon>fabids</taxon>
        <taxon>Malpighiales</taxon>
        <taxon>Salicaceae</taxon>
        <taxon>Flacourtieae</taxon>
        <taxon>Dovyalis</taxon>
    </lineage>
</organism>
<gene>
    <name evidence="1" type="ORF">DCAF_LOCUS3406</name>
</gene>
<dbReference type="Proteomes" id="UP001314170">
    <property type="component" value="Unassembled WGS sequence"/>
</dbReference>
<evidence type="ECO:0008006" key="3">
    <source>
        <dbReference type="Google" id="ProtNLM"/>
    </source>
</evidence>
<protein>
    <recommendedName>
        <fullName evidence="3">DDE Tnp4 domain-containing protein</fullName>
    </recommendedName>
</protein>
<sequence length="50" mass="5511">MDTQGYAVPRKDLTKTLMATDIHAIFSDKSYPISPFLLGFSALSPNKSVH</sequence>
<keyword evidence="2" id="KW-1185">Reference proteome</keyword>
<dbReference type="AlphaFoldDB" id="A0AAV1QYS7"/>
<dbReference type="EMBL" id="CAWUPB010000850">
    <property type="protein sequence ID" value="CAK7325717.1"/>
    <property type="molecule type" value="Genomic_DNA"/>
</dbReference>
<reference evidence="1 2" key="1">
    <citation type="submission" date="2024-01" db="EMBL/GenBank/DDBJ databases">
        <authorList>
            <person name="Waweru B."/>
        </authorList>
    </citation>
    <scope>NUCLEOTIDE SEQUENCE [LARGE SCALE GENOMIC DNA]</scope>
</reference>
<proteinExistence type="predicted"/>
<name>A0AAV1QYS7_9ROSI</name>
<evidence type="ECO:0000313" key="2">
    <source>
        <dbReference type="Proteomes" id="UP001314170"/>
    </source>
</evidence>
<comment type="caution">
    <text evidence="1">The sequence shown here is derived from an EMBL/GenBank/DDBJ whole genome shotgun (WGS) entry which is preliminary data.</text>
</comment>
<evidence type="ECO:0000313" key="1">
    <source>
        <dbReference type="EMBL" id="CAK7325717.1"/>
    </source>
</evidence>
<accession>A0AAV1QYS7</accession>